<keyword evidence="1" id="KW-0812">Transmembrane</keyword>
<gene>
    <name evidence="2" type="ORF">BC748_1546</name>
</gene>
<comment type="caution">
    <text evidence="2">The sequence shown here is derived from an EMBL/GenBank/DDBJ whole genome shotgun (WGS) entry which is preliminary data.</text>
</comment>
<dbReference type="EMBL" id="SNXR01000013">
    <property type="protein sequence ID" value="TDP59299.1"/>
    <property type="molecule type" value="Genomic_DNA"/>
</dbReference>
<evidence type="ECO:0000313" key="3">
    <source>
        <dbReference type="Proteomes" id="UP000295260"/>
    </source>
</evidence>
<proteinExistence type="predicted"/>
<feature type="transmembrane region" description="Helical" evidence="1">
    <location>
        <begin position="49"/>
        <end position="67"/>
    </location>
</feature>
<keyword evidence="1" id="KW-1133">Transmembrane helix</keyword>
<accession>A0A4R6QD28</accession>
<evidence type="ECO:0000256" key="1">
    <source>
        <dbReference type="SAM" id="Phobius"/>
    </source>
</evidence>
<protein>
    <submittedName>
        <fullName evidence="2">Uncharacterized protein</fullName>
    </submittedName>
</protein>
<sequence>MKDRIKYSLLRLPVLRNFFSQNSNESYLRLDFTVKNYDKSNDEITTNKSFNSAMLLMILFLLVNFLIY</sequence>
<reference evidence="2 3" key="1">
    <citation type="submission" date="2019-03" db="EMBL/GenBank/DDBJ databases">
        <title>Genomic Encyclopedia of Archaeal and Bacterial Type Strains, Phase II (KMG-II): from individual species to whole genera.</title>
        <authorList>
            <person name="Goeker M."/>
        </authorList>
    </citation>
    <scope>NUCLEOTIDE SEQUENCE [LARGE SCALE GENOMIC DNA]</scope>
    <source>
        <strain evidence="2 3">DSM 25687</strain>
    </source>
</reference>
<dbReference type="RefSeq" id="WP_162846428.1">
    <property type="nucleotide sequence ID" value="NZ_SNXR01000013.1"/>
</dbReference>
<dbReference type="Proteomes" id="UP000295260">
    <property type="component" value="Unassembled WGS sequence"/>
</dbReference>
<dbReference type="AlphaFoldDB" id="A0A4R6QD28"/>
<organism evidence="2 3">
    <name type="scientific">Flavobacterium dankookense</name>
    <dbReference type="NCBI Taxonomy" id="706186"/>
    <lineage>
        <taxon>Bacteria</taxon>
        <taxon>Pseudomonadati</taxon>
        <taxon>Bacteroidota</taxon>
        <taxon>Flavobacteriia</taxon>
        <taxon>Flavobacteriales</taxon>
        <taxon>Flavobacteriaceae</taxon>
        <taxon>Flavobacterium</taxon>
    </lineage>
</organism>
<keyword evidence="1" id="KW-0472">Membrane</keyword>
<name>A0A4R6QD28_9FLAO</name>
<evidence type="ECO:0000313" key="2">
    <source>
        <dbReference type="EMBL" id="TDP59299.1"/>
    </source>
</evidence>
<keyword evidence="3" id="KW-1185">Reference proteome</keyword>